<comment type="caution">
    <text evidence="3">The sequence shown here is derived from an EMBL/GenBank/DDBJ whole genome shotgun (WGS) entry which is preliminary data.</text>
</comment>
<gene>
    <name evidence="3" type="ORF">GLW01_01810</name>
</gene>
<dbReference type="PROSITE" id="PS51257">
    <property type="entry name" value="PROKAR_LIPOPROTEIN"/>
    <property type="match status" value="1"/>
</dbReference>
<feature type="region of interest" description="Disordered" evidence="1">
    <location>
        <begin position="26"/>
        <end position="54"/>
    </location>
</feature>
<dbReference type="RefSeq" id="WP_160897938.1">
    <property type="nucleotide sequence ID" value="NZ_WMEX01000001.1"/>
</dbReference>
<feature type="chain" id="PRO_5040913129" evidence="2">
    <location>
        <begin position="19"/>
        <end position="699"/>
    </location>
</feature>
<keyword evidence="2" id="KW-0732">Signal</keyword>
<organism evidence="3 4">
    <name type="scientific">Vreelandella halophila</name>
    <dbReference type="NCBI Taxonomy" id="86177"/>
    <lineage>
        <taxon>Bacteria</taxon>
        <taxon>Pseudomonadati</taxon>
        <taxon>Pseudomonadota</taxon>
        <taxon>Gammaproteobacteria</taxon>
        <taxon>Oceanospirillales</taxon>
        <taxon>Halomonadaceae</taxon>
        <taxon>Vreelandella</taxon>
    </lineage>
</organism>
<dbReference type="EMBL" id="WMEX01000001">
    <property type="protein sequence ID" value="MYL25525.1"/>
    <property type="molecule type" value="Genomic_DNA"/>
</dbReference>
<evidence type="ECO:0000313" key="4">
    <source>
        <dbReference type="Proteomes" id="UP000460751"/>
    </source>
</evidence>
<reference evidence="3 4" key="1">
    <citation type="submission" date="2019-11" db="EMBL/GenBank/DDBJ databases">
        <title>Genome sequences of 17 halophilic strains isolated from different environments.</title>
        <authorList>
            <person name="Furrow R.E."/>
        </authorList>
    </citation>
    <scope>NUCLEOTIDE SEQUENCE [LARGE SCALE GENOMIC DNA]</scope>
    <source>
        <strain evidence="3 4">22507_15_FS</strain>
    </source>
</reference>
<name>A0A9X5B3B2_9GAMM</name>
<evidence type="ECO:0000256" key="2">
    <source>
        <dbReference type="SAM" id="SignalP"/>
    </source>
</evidence>
<evidence type="ECO:0000313" key="3">
    <source>
        <dbReference type="EMBL" id="MYL25525.1"/>
    </source>
</evidence>
<proteinExistence type="predicted"/>
<dbReference type="OrthoDB" id="6178054at2"/>
<dbReference type="AlphaFoldDB" id="A0A9X5B3B2"/>
<evidence type="ECO:0000256" key="1">
    <source>
        <dbReference type="SAM" id="MobiDB-lite"/>
    </source>
</evidence>
<protein>
    <submittedName>
        <fullName evidence="3">Uncharacterized protein</fullName>
    </submittedName>
</protein>
<keyword evidence="4" id="KW-1185">Reference proteome</keyword>
<feature type="signal peptide" evidence="2">
    <location>
        <begin position="1"/>
        <end position="18"/>
    </location>
</feature>
<sequence length="699" mass="76886">MRTRLFYPLLTLSALALTACGSGDPSVSDENSFGVKPPPDFQDRGAPSRCSNTRSLDDNELLVSVETPSPSSSDLKRELSKTTDASFRVESVNGSTYTFNSRTEGDDYILTFPDGIPQDIEVFIRATLPDGEQHRAPIATSCGHVFVNPFSDRLISDIVKELDPDEIDYINECSNTRCPYTIRWAPLADRIQNFEINASALNEREDFATFLRDARRYLTHDPAEFKGDENSQISETFNTVQYGVSLTHDLEDNNTGYWASHTTSRAQSTNSEGTSFIYPFLSISGVDAPDDIPLNFDFSAARIDSPYKRSSWGVSNLDSVFSSYGTGTNRLYRYNNGNLVSFRPLFQTIDTTSDERTIGWAPNPDLYEASFSGTMKEPSALFSSYFMGARGIELTGSSEEDYERSHLLEEQAIAGIEFDLQQTGSYTEPTENYVFAGFELKANPNDGSLTFARATIGNWGFNSGSGSGSETEVEEWTIPSSPIASPYKEFEITRQDQFETVNSDGKFKGNLFLNYDSDSQDPGTTPRVPNGAISPKGTWMTFSTRRDDRNDTDAGDLLRIARQADTTAEIQDNTQYRVTGFSVEDTGSSEALIQHENACIDTSGTGGPKINLQGHRTDYDSGSSQFNVARDFAPGTLQCTLDSSATPGFMINSCDGSTDREIRGVAADSGDTLIMITKSNESVGFLLGFRDDSVEGCPN</sequence>
<accession>A0A9X5B3B2</accession>
<dbReference type="Proteomes" id="UP000460751">
    <property type="component" value="Unassembled WGS sequence"/>
</dbReference>